<dbReference type="Proteomes" id="UP000054166">
    <property type="component" value="Unassembled WGS sequence"/>
</dbReference>
<evidence type="ECO:0000313" key="2">
    <source>
        <dbReference type="Proteomes" id="UP000054166"/>
    </source>
</evidence>
<organism evidence="1 2">
    <name type="scientific">Piloderma croceum (strain F 1598)</name>
    <dbReference type="NCBI Taxonomy" id="765440"/>
    <lineage>
        <taxon>Eukaryota</taxon>
        <taxon>Fungi</taxon>
        <taxon>Dikarya</taxon>
        <taxon>Basidiomycota</taxon>
        <taxon>Agaricomycotina</taxon>
        <taxon>Agaricomycetes</taxon>
        <taxon>Agaricomycetidae</taxon>
        <taxon>Atheliales</taxon>
        <taxon>Atheliaceae</taxon>
        <taxon>Piloderma</taxon>
    </lineage>
</organism>
<dbReference type="AlphaFoldDB" id="A0A0C3FG23"/>
<gene>
    <name evidence="1" type="ORF">PILCRDRAFT_583461</name>
</gene>
<dbReference type="EMBL" id="KN833014">
    <property type="protein sequence ID" value="KIM78764.1"/>
    <property type="molecule type" value="Genomic_DNA"/>
</dbReference>
<reference evidence="2" key="2">
    <citation type="submission" date="2015-01" db="EMBL/GenBank/DDBJ databases">
        <title>Evolutionary Origins and Diversification of the Mycorrhizal Mutualists.</title>
        <authorList>
            <consortium name="DOE Joint Genome Institute"/>
            <consortium name="Mycorrhizal Genomics Consortium"/>
            <person name="Kohler A."/>
            <person name="Kuo A."/>
            <person name="Nagy L.G."/>
            <person name="Floudas D."/>
            <person name="Copeland A."/>
            <person name="Barry K.W."/>
            <person name="Cichocki N."/>
            <person name="Veneault-Fourrey C."/>
            <person name="LaButti K."/>
            <person name="Lindquist E.A."/>
            <person name="Lipzen A."/>
            <person name="Lundell T."/>
            <person name="Morin E."/>
            <person name="Murat C."/>
            <person name="Riley R."/>
            <person name="Ohm R."/>
            <person name="Sun H."/>
            <person name="Tunlid A."/>
            <person name="Henrissat B."/>
            <person name="Grigoriev I.V."/>
            <person name="Hibbett D.S."/>
            <person name="Martin F."/>
        </authorList>
    </citation>
    <scope>NUCLEOTIDE SEQUENCE [LARGE SCALE GENOMIC DNA]</scope>
    <source>
        <strain evidence="2">F 1598</strain>
    </source>
</reference>
<accession>A0A0C3FG23</accession>
<dbReference type="HOGENOM" id="CLU_2794831_0_0_1"/>
<dbReference type="InParanoid" id="A0A0C3FG23"/>
<evidence type="ECO:0000313" key="1">
    <source>
        <dbReference type="EMBL" id="KIM78764.1"/>
    </source>
</evidence>
<keyword evidence="2" id="KW-1185">Reference proteome</keyword>
<protein>
    <submittedName>
        <fullName evidence="1">Uncharacterized protein</fullName>
    </submittedName>
</protein>
<sequence length="68" mass="7991">MFRRSPVTRATVVELYSTIEMVSKKVDRHSKNCVLYQIEGSHRSFATRRLSYSTTMTREMYAKKTINV</sequence>
<reference evidence="1 2" key="1">
    <citation type="submission" date="2014-04" db="EMBL/GenBank/DDBJ databases">
        <authorList>
            <consortium name="DOE Joint Genome Institute"/>
            <person name="Kuo A."/>
            <person name="Tarkka M."/>
            <person name="Buscot F."/>
            <person name="Kohler A."/>
            <person name="Nagy L.G."/>
            <person name="Floudas D."/>
            <person name="Copeland A."/>
            <person name="Barry K.W."/>
            <person name="Cichocki N."/>
            <person name="Veneault-Fourrey C."/>
            <person name="LaButti K."/>
            <person name="Lindquist E.A."/>
            <person name="Lipzen A."/>
            <person name="Lundell T."/>
            <person name="Morin E."/>
            <person name="Murat C."/>
            <person name="Sun H."/>
            <person name="Tunlid A."/>
            <person name="Henrissat B."/>
            <person name="Grigoriev I.V."/>
            <person name="Hibbett D.S."/>
            <person name="Martin F."/>
            <person name="Nordberg H.P."/>
            <person name="Cantor M.N."/>
            <person name="Hua S.X."/>
        </authorList>
    </citation>
    <scope>NUCLEOTIDE SEQUENCE [LARGE SCALE GENOMIC DNA]</scope>
    <source>
        <strain evidence="1 2">F 1598</strain>
    </source>
</reference>
<proteinExistence type="predicted"/>
<name>A0A0C3FG23_PILCF</name>